<dbReference type="PRINTS" id="PR00598">
    <property type="entry name" value="HTHMARR"/>
</dbReference>
<dbReference type="InterPro" id="IPR036388">
    <property type="entry name" value="WH-like_DNA-bd_sf"/>
</dbReference>
<dbReference type="Proteomes" id="UP000001992">
    <property type="component" value="Chromosome"/>
</dbReference>
<keyword evidence="1" id="KW-0805">Transcription regulation</keyword>
<reference evidence="5 6" key="1">
    <citation type="journal article" date="2007" name="Proc. Natl. Acad. Sci. U.S.A.">
        <title>Genomic and metabolic adaptations of Methanobrevibacter smithii to the human gut.</title>
        <authorList>
            <person name="Samuel B.S."/>
            <person name="Hansen E.E."/>
            <person name="Manchester J.K."/>
            <person name="Coutinho P.M."/>
            <person name="Henrissat B."/>
            <person name="Fulton R."/>
            <person name="Latreille P."/>
            <person name="Kim K."/>
            <person name="Wilson R.K."/>
            <person name="Gordon J.I."/>
        </authorList>
    </citation>
    <scope>NUCLEOTIDE SEQUENCE [LARGE SCALE GENOMIC DNA]</scope>
    <source>
        <strain evidence="6">ATCC 35061 / DSM 861 / OCM 144 / PS</strain>
    </source>
</reference>
<dbReference type="InterPro" id="IPR036390">
    <property type="entry name" value="WH_DNA-bd_sf"/>
</dbReference>
<organism evidence="5 6">
    <name type="scientific">Methanobrevibacter smithii (strain ATCC 35061 / DSM 861 / OCM 144 / PS)</name>
    <dbReference type="NCBI Taxonomy" id="420247"/>
    <lineage>
        <taxon>Archaea</taxon>
        <taxon>Methanobacteriati</taxon>
        <taxon>Methanobacteriota</taxon>
        <taxon>Methanomada group</taxon>
        <taxon>Methanobacteria</taxon>
        <taxon>Methanobacteriales</taxon>
        <taxon>Methanobacteriaceae</taxon>
        <taxon>Methanobrevibacter</taxon>
    </lineage>
</organism>
<dbReference type="Pfam" id="PF01047">
    <property type="entry name" value="MarR"/>
    <property type="match status" value="1"/>
</dbReference>
<dbReference type="GO" id="GO:0003677">
    <property type="term" value="F:DNA binding"/>
    <property type="evidence" value="ECO:0007669"/>
    <property type="project" value="UniProtKB-KW"/>
</dbReference>
<protein>
    <submittedName>
        <fullName evidence="5">Transcriptional regulator, MarR family</fullName>
    </submittedName>
</protein>
<dbReference type="BioCyc" id="MSMI420247:GHWZ-418-MONOMER"/>
<dbReference type="HOGENOM" id="CLU_083287_18_0_2"/>
<proteinExistence type="predicted"/>
<dbReference type="EnsemblBacteria" id="ABQ86618">
    <property type="protein sequence ID" value="ABQ86618"/>
    <property type="gene ID" value="Msm_0413"/>
</dbReference>
<dbReference type="PROSITE" id="PS50995">
    <property type="entry name" value="HTH_MARR_2"/>
    <property type="match status" value="1"/>
</dbReference>
<evidence type="ECO:0000313" key="5">
    <source>
        <dbReference type="EMBL" id="ABQ86618.1"/>
    </source>
</evidence>
<dbReference type="EMBL" id="CP000678">
    <property type="protein sequence ID" value="ABQ86618.1"/>
    <property type="molecule type" value="Genomic_DNA"/>
</dbReference>
<dbReference type="SUPFAM" id="SSF46785">
    <property type="entry name" value="Winged helix' DNA-binding domain"/>
    <property type="match status" value="1"/>
</dbReference>
<evidence type="ECO:0000256" key="1">
    <source>
        <dbReference type="ARBA" id="ARBA00023015"/>
    </source>
</evidence>
<dbReference type="AlphaFoldDB" id="A5UK90"/>
<dbReference type="InterPro" id="IPR000835">
    <property type="entry name" value="HTH_MarR-typ"/>
</dbReference>
<accession>A5UK90</accession>
<keyword evidence="2" id="KW-0238">DNA-binding</keyword>
<dbReference type="STRING" id="420247.Msm_0413"/>
<dbReference type="PANTHER" id="PTHR42756">
    <property type="entry name" value="TRANSCRIPTIONAL REGULATOR, MARR"/>
    <property type="match status" value="1"/>
</dbReference>
<dbReference type="eggNOG" id="arCOG03177">
    <property type="taxonomic scope" value="Archaea"/>
</dbReference>
<feature type="domain" description="HTH marR-type" evidence="4">
    <location>
        <begin position="15"/>
        <end position="146"/>
    </location>
</feature>
<dbReference type="PATRIC" id="fig|420247.28.peg.416"/>
<dbReference type="KEGG" id="msi:Msm_0413"/>
<dbReference type="GO" id="GO:0003700">
    <property type="term" value="F:DNA-binding transcription factor activity"/>
    <property type="evidence" value="ECO:0007669"/>
    <property type="project" value="InterPro"/>
</dbReference>
<evidence type="ECO:0000313" key="6">
    <source>
        <dbReference type="Proteomes" id="UP000001992"/>
    </source>
</evidence>
<evidence type="ECO:0000259" key="4">
    <source>
        <dbReference type="PROSITE" id="PS50995"/>
    </source>
</evidence>
<evidence type="ECO:0000256" key="3">
    <source>
        <dbReference type="ARBA" id="ARBA00023163"/>
    </source>
</evidence>
<keyword evidence="3" id="KW-0804">Transcription</keyword>
<dbReference type="Gene3D" id="1.10.10.10">
    <property type="entry name" value="Winged helix-like DNA-binding domain superfamily/Winged helix DNA-binding domain"/>
    <property type="match status" value="1"/>
</dbReference>
<gene>
    <name evidence="5" type="ordered locus">Msm_0413</name>
</gene>
<keyword evidence="6" id="KW-1185">Reference proteome</keyword>
<sequence>MIFMKCDVNLFKNDDIKFITFISIIHRQYMIYLNNYLKKEGITASHAPILSYLLYKDISYQEEIGNHFKIDKGSIARSIQKLQEKQFINKEIDENNRRKYQLSLTEKGRTVALKIMDLNNEWENQIYSTCNTDEKQIVELMRKITISSINIQKNTQKEEKNG</sequence>
<name>A5UK90_METS3</name>
<dbReference type="PANTHER" id="PTHR42756:SF2">
    <property type="entry name" value="MARR FAMILY REGULATORY PROTEIN"/>
    <property type="match status" value="1"/>
</dbReference>
<dbReference type="SMART" id="SM00347">
    <property type="entry name" value="HTH_MARR"/>
    <property type="match status" value="1"/>
</dbReference>
<evidence type="ECO:0000256" key="2">
    <source>
        <dbReference type="ARBA" id="ARBA00023125"/>
    </source>
</evidence>